<dbReference type="PANTHER" id="PTHR35908:SF1">
    <property type="entry name" value="CONSERVED PROTEIN"/>
    <property type="match status" value="1"/>
</dbReference>
<organism evidence="2 3">
    <name type="scientific">Saccharothrix coeruleofusca</name>
    <dbReference type="NCBI Taxonomy" id="33919"/>
    <lineage>
        <taxon>Bacteria</taxon>
        <taxon>Bacillati</taxon>
        <taxon>Actinomycetota</taxon>
        <taxon>Actinomycetes</taxon>
        <taxon>Pseudonocardiales</taxon>
        <taxon>Pseudonocardiaceae</taxon>
        <taxon>Saccharothrix</taxon>
    </lineage>
</organism>
<dbReference type="InterPro" id="IPR029068">
    <property type="entry name" value="Glyas_Bleomycin-R_OHBP_Dase"/>
</dbReference>
<name>A0A918AI66_9PSEU</name>
<dbReference type="Pfam" id="PF18029">
    <property type="entry name" value="Glyoxalase_6"/>
    <property type="match status" value="1"/>
</dbReference>
<reference evidence="2" key="1">
    <citation type="journal article" date="2014" name="Int. J. Syst. Evol. Microbiol.">
        <title>Complete genome sequence of Corynebacterium casei LMG S-19264T (=DSM 44701T), isolated from a smear-ripened cheese.</title>
        <authorList>
            <consortium name="US DOE Joint Genome Institute (JGI-PGF)"/>
            <person name="Walter F."/>
            <person name="Albersmeier A."/>
            <person name="Kalinowski J."/>
            <person name="Ruckert C."/>
        </authorList>
    </citation>
    <scope>NUCLEOTIDE SEQUENCE</scope>
    <source>
        <strain evidence="2">JCM 3313</strain>
    </source>
</reference>
<keyword evidence="2" id="KW-0456">Lyase</keyword>
<dbReference type="InterPro" id="IPR041581">
    <property type="entry name" value="Glyoxalase_6"/>
</dbReference>
<reference evidence="2" key="2">
    <citation type="submission" date="2020-09" db="EMBL/GenBank/DDBJ databases">
        <authorList>
            <person name="Sun Q."/>
            <person name="Ohkuma M."/>
        </authorList>
    </citation>
    <scope>NUCLEOTIDE SEQUENCE</scope>
    <source>
        <strain evidence="2">JCM 3313</strain>
    </source>
</reference>
<dbReference type="AlphaFoldDB" id="A0A918AI66"/>
<dbReference type="PANTHER" id="PTHR35908">
    <property type="entry name" value="HYPOTHETICAL FUSION PROTEIN"/>
    <property type="match status" value="1"/>
</dbReference>
<dbReference type="Gene3D" id="3.10.180.10">
    <property type="entry name" value="2,3-Dihydroxybiphenyl 1,2-Dioxygenase, domain 1"/>
    <property type="match status" value="1"/>
</dbReference>
<evidence type="ECO:0000313" key="2">
    <source>
        <dbReference type="EMBL" id="GGP43064.1"/>
    </source>
</evidence>
<dbReference type="EMBL" id="BMRG01000002">
    <property type="protein sequence ID" value="GGP43064.1"/>
    <property type="molecule type" value="Genomic_DNA"/>
</dbReference>
<comment type="caution">
    <text evidence="2">The sequence shown here is derived from an EMBL/GenBank/DDBJ whole genome shotgun (WGS) entry which is preliminary data.</text>
</comment>
<feature type="domain" description="VOC" evidence="1">
    <location>
        <begin position="5"/>
        <end position="115"/>
    </location>
</feature>
<dbReference type="GO" id="GO:0016829">
    <property type="term" value="F:lyase activity"/>
    <property type="evidence" value="ECO:0007669"/>
    <property type="project" value="UniProtKB-KW"/>
</dbReference>
<proteinExistence type="predicted"/>
<dbReference type="InterPro" id="IPR037523">
    <property type="entry name" value="VOC_core"/>
</dbReference>
<protein>
    <submittedName>
        <fullName evidence="2">Lactoylglutathione lyase</fullName>
    </submittedName>
</protein>
<dbReference type="SUPFAM" id="SSF54593">
    <property type="entry name" value="Glyoxalase/Bleomycin resistance protein/Dihydroxybiphenyl dioxygenase"/>
    <property type="match status" value="1"/>
</dbReference>
<gene>
    <name evidence="2" type="ORF">GCM10010185_13230</name>
</gene>
<evidence type="ECO:0000313" key="3">
    <source>
        <dbReference type="Proteomes" id="UP000639606"/>
    </source>
</evidence>
<dbReference type="Proteomes" id="UP000639606">
    <property type="component" value="Unassembled WGS sequence"/>
</dbReference>
<keyword evidence="3" id="KW-1185">Reference proteome</keyword>
<evidence type="ECO:0000259" key="1">
    <source>
        <dbReference type="PROSITE" id="PS51819"/>
    </source>
</evidence>
<sequence length="115" mass="12586">MTRMGLDQVVVDCSDAAALARFWAALLGAEPVDRPSGWSHVEAEGWPRVAFQPVPEGKSVKNRLHFDVEVDDIGAATRRALELGAVKRGEVQSDAEGRFQVMLDPEGNEFCFVSD</sequence>
<dbReference type="PROSITE" id="PS51819">
    <property type="entry name" value="VOC"/>
    <property type="match status" value="1"/>
</dbReference>
<accession>A0A918AI66</accession>